<dbReference type="Gene3D" id="1.20.120.1450">
    <property type="match status" value="1"/>
</dbReference>
<dbReference type="EMBL" id="CAJRAY010000053">
    <property type="protein sequence ID" value="CAG5088090.1"/>
    <property type="molecule type" value="Genomic_DNA"/>
</dbReference>
<gene>
    <name evidence="1" type="primary">txxe 2277-hepS</name>
    <name evidence="1" type="ORF">TXXE_11560</name>
</gene>
<proteinExistence type="predicted"/>
<keyword evidence="2" id="KW-1185">Reference proteome</keyword>
<evidence type="ECO:0000313" key="2">
    <source>
        <dbReference type="Proteomes" id="UP000681526"/>
    </source>
</evidence>
<dbReference type="InterPro" id="IPR009920">
    <property type="entry name" value="HEPPP_synth_su1"/>
</dbReference>
<dbReference type="Pfam" id="PF07307">
    <property type="entry name" value="HEPPP_synt_1"/>
    <property type="match status" value="1"/>
</dbReference>
<dbReference type="Proteomes" id="UP000681526">
    <property type="component" value="Unassembled WGS sequence"/>
</dbReference>
<evidence type="ECO:0000313" key="1">
    <source>
        <dbReference type="EMBL" id="CAG5088090.1"/>
    </source>
</evidence>
<sequence length="289" mass="33535">MNAYRIPEIAKKYVEYDMIRKHTELPAFPDSRARLLYTLLASGKHPSERSELYALVVWLVQLGLDTHDLVDNHSGKRPEREMRARQILVLAGNYFSSRFYHLLSQAGQIEMVRRISNAVCEVNRLKMNLYTRMKQRKVTADEYIGIHTELKTGLFELFGSLLDERLSALYPDLLRGFTRCEVVLNELERVESPGQFEGSWGYWRIMQDGTEDERRQLAQHPREEGLIRQLIAKYNLRAQLTELLRQSIAQVQAVLRLLDSDKLAAELAQIGRKLHPSFALQHAVTNETR</sequence>
<dbReference type="RefSeq" id="WP_213484740.1">
    <property type="nucleotide sequence ID" value="NZ_CAJRAY010000053.1"/>
</dbReference>
<name>A0ABN7S2S2_THEXY</name>
<dbReference type="GO" id="GO:0000010">
    <property type="term" value="F:heptaprenyl diphosphate synthase activity"/>
    <property type="evidence" value="ECO:0007669"/>
    <property type="project" value="UniProtKB-EC"/>
</dbReference>
<organism evidence="1 2">
    <name type="scientific">Thermobacillus xylanilyticus</name>
    <dbReference type="NCBI Taxonomy" id="76633"/>
    <lineage>
        <taxon>Bacteria</taxon>
        <taxon>Bacillati</taxon>
        <taxon>Bacillota</taxon>
        <taxon>Bacilli</taxon>
        <taxon>Bacillales</taxon>
        <taxon>Paenibacillaceae</taxon>
        <taxon>Thermobacillus</taxon>
    </lineage>
</organism>
<dbReference type="EC" id="2.5.1.30" evidence="1"/>
<comment type="caution">
    <text evidence="1">The sequence shown here is derived from an EMBL/GenBank/DDBJ whole genome shotgun (WGS) entry which is preliminary data.</text>
</comment>
<protein>
    <submittedName>
        <fullName evidence="1">Heptaprenyl diphosphate synthase component 1 HEPPP synthase subunit 1</fullName>
        <ecNumber evidence="1">2.5.1.30</ecNumber>
    </submittedName>
</protein>
<reference evidence="1 2" key="1">
    <citation type="submission" date="2021-04" db="EMBL/GenBank/DDBJ databases">
        <authorList>
            <person name="Rakotoarivonina H."/>
        </authorList>
    </citation>
    <scope>NUCLEOTIDE SEQUENCE [LARGE SCALE GENOMIC DNA]</scope>
    <source>
        <strain evidence="1 2">XE</strain>
    </source>
</reference>
<keyword evidence="1" id="KW-0808">Transferase</keyword>
<accession>A0ABN7S2S2</accession>